<evidence type="ECO:0000256" key="3">
    <source>
        <dbReference type="ARBA" id="ARBA00022475"/>
    </source>
</evidence>
<evidence type="ECO:0000256" key="1">
    <source>
        <dbReference type="ARBA" id="ARBA00004651"/>
    </source>
</evidence>
<dbReference type="SUPFAM" id="SSF161098">
    <property type="entry name" value="MetI-like"/>
    <property type="match status" value="2"/>
</dbReference>
<dbReference type="InterPro" id="IPR035906">
    <property type="entry name" value="MetI-like_sf"/>
</dbReference>
<evidence type="ECO:0000313" key="9">
    <source>
        <dbReference type="EMBL" id="SNT47795.1"/>
    </source>
</evidence>
<evidence type="ECO:0000313" key="10">
    <source>
        <dbReference type="Proteomes" id="UP000198362"/>
    </source>
</evidence>
<evidence type="ECO:0000259" key="8">
    <source>
        <dbReference type="PROSITE" id="PS50928"/>
    </source>
</evidence>
<evidence type="ECO:0000256" key="7">
    <source>
        <dbReference type="RuleBase" id="RU363032"/>
    </source>
</evidence>
<feature type="transmembrane region" description="Helical" evidence="7">
    <location>
        <begin position="331"/>
        <end position="351"/>
    </location>
</feature>
<evidence type="ECO:0000256" key="6">
    <source>
        <dbReference type="ARBA" id="ARBA00023136"/>
    </source>
</evidence>
<feature type="domain" description="ABC transmembrane type-1" evidence="8">
    <location>
        <begin position="52"/>
        <end position="235"/>
    </location>
</feature>
<feature type="transmembrane region" description="Helical" evidence="7">
    <location>
        <begin position="118"/>
        <end position="136"/>
    </location>
</feature>
<feature type="transmembrane region" description="Helical" evidence="7">
    <location>
        <begin position="387"/>
        <end position="406"/>
    </location>
</feature>
<protein>
    <submittedName>
        <fullName evidence="9">ABC-type nitrate/sulfonate/bicarbonate transport system, permease component</fullName>
    </submittedName>
</protein>
<dbReference type="GO" id="GO:0005886">
    <property type="term" value="C:plasma membrane"/>
    <property type="evidence" value="ECO:0007669"/>
    <property type="project" value="UniProtKB-SubCell"/>
</dbReference>
<accession>A0A239MYT3</accession>
<dbReference type="Gene3D" id="1.10.3720.10">
    <property type="entry name" value="MetI-like"/>
    <property type="match status" value="2"/>
</dbReference>
<comment type="similarity">
    <text evidence="7">Belongs to the binding-protein-dependent transport system permease family.</text>
</comment>
<proteinExistence type="inferred from homology"/>
<name>A0A239MYT3_9ACTN</name>
<evidence type="ECO:0000256" key="5">
    <source>
        <dbReference type="ARBA" id="ARBA00022989"/>
    </source>
</evidence>
<organism evidence="9 10">
    <name type="scientific">Asanoa hainanensis</name>
    <dbReference type="NCBI Taxonomy" id="560556"/>
    <lineage>
        <taxon>Bacteria</taxon>
        <taxon>Bacillati</taxon>
        <taxon>Actinomycetota</taxon>
        <taxon>Actinomycetes</taxon>
        <taxon>Micromonosporales</taxon>
        <taxon>Micromonosporaceae</taxon>
        <taxon>Asanoa</taxon>
    </lineage>
</organism>
<feature type="domain" description="ABC transmembrane type-1" evidence="8">
    <location>
        <begin position="319"/>
        <end position="503"/>
    </location>
</feature>
<dbReference type="Pfam" id="PF00528">
    <property type="entry name" value="BPD_transp_1"/>
    <property type="match status" value="2"/>
</dbReference>
<dbReference type="PANTHER" id="PTHR30151">
    <property type="entry name" value="ALKANE SULFONATE ABC TRANSPORTER-RELATED, MEMBRANE SUBUNIT"/>
    <property type="match status" value="1"/>
</dbReference>
<dbReference type="GO" id="GO:0055085">
    <property type="term" value="P:transmembrane transport"/>
    <property type="evidence" value="ECO:0007669"/>
    <property type="project" value="InterPro"/>
</dbReference>
<feature type="transmembrane region" description="Helical" evidence="7">
    <location>
        <begin position="213"/>
        <end position="235"/>
    </location>
</feature>
<keyword evidence="10" id="KW-1185">Reference proteome</keyword>
<dbReference type="AlphaFoldDB" id="A0A239MYT3"/>
<feature type="transmembrane region" description="Helical" evidence="7">
    <location>
        <begin position="90"/>
        <end position="112"/>
    </location>
</feature>
<dbReference type="RefSeq" id="WP_089250475.1">
    <property type="nucleotide sequence ID" value="NZ_FZPH01000007.1"/>
</dbReference>
<dbReference type="CDD" id="cd06261">
    <property type="entry name" value="TM_PBP2"/>
    <property type="match status" value="1"/>
</dbReference>
<feature type="transmembrane region" description="Helical" evidence="7">
    <location>
        <begin position="60"/>
        <end position="78"/>
    </location>
</feature>
<comment type="subcellular location">
    <subcellularLocation>
        <location evidence="1 7">Cell membrane</location>
        <topology evidence="1 7">Multi-pass membrane protein</topology>
    </subcellularLocation>
</comment>
<dbReference type="PROSITE" id="PS50928">
    <property type="entry name" value="ABC_TM1"/>
    <property type="match status" value="2"/>
</dbReference>
<sequence length="521" mass="54416">MKRVVPAVVGLGLVVGVWFALAAFLTDLRVIPSPVDVVGQLWDDRSAHLSNTAVTLREAMVGYLWGNLAAILLAVLFVRVPAVERVLLRLAIASYCVPLVAIAPILVVVLPGDAPKEALAALSVFFTTLVATVVGLRSSDATAVNLVHAYGGSAWQTLWIVRIRAALPSLFAGLRIAAPAALLGAIIGEYLGASRGLGVALVQAQSSFEVDRTWGIALVISAVASLLYAVTALVARLATPWAGRLLDVGVGDGAAPRSSRLLRALETTGFLVLTVAVTIAGWYALLRLFDLNGYFAKTPADVWAYVFSDSEAAAHRDELFAALKVTMVDAAVGYLVGTVVAVLMAIVVVTVRAVEQTMMPVAIVLRSVPLVAMAPLIALVFGRGLLGVTVIVALVVFFPTLVNLSVGLRAAPAPACEVVTSMGGSPFHAVTKVRIQYALPALFASARIAVPAAIGGATLAEWLATGKGLGSLLVVAYSGSRFGTLWAGAVLVVVVSVALYALIGAVERPVLRRYSPQYSTR</sequence>
<evidence type="ECO:0000256" key="4">
    <source>
        <dbReference type="ARBA" id="ARBA00022692"/>
    </source>
</evidence>
<feature type="transmembrane region" description="Helical" evidence="7">
    <location>
        <begin position="363"/>
        <end position="381"/>
    </location>
</feature>
<evidence type="ECO:0000256" key="2">
    <source>
        <dbReference type="ARBA" id="ARBA00022448"/>
    </source>
</evidence>
<dbReference type="Proteomes" id="UP000198362">
    <property type="component" value="Unassembled WGS sequence"/>
</dbReference>
<keyword evidence="6 7" id="KW-0472">Membrane</keyword>
<keyword evidence="4 7" id="KW-0812">Transmembrane</keyword>
<dbReference type="PANTHER" id="PTHR30151:SF20">
    <property type="entry name" value="ABC TRANSPORTER PERMEASE PROTEIN HI_0355-RELATED"/>
    <property type="match status" value="1"/>
</dbReference>
<keyword evidence="2 7" id="KW-0813">Transport</keyword>
<feature type="transmembrane region" description="Helical" evidence="7">
    <location>
        <begin position="267"/>
        <end position="285"/>
    </location>
</feature>
<feature type="transmembrane region" description="Helical" evidence="7">
    <location>
        <begin position="441"/>
        <end position="464"/>
    </location>
</feature>
<feature type="transmembrane region" description="Helical" evidence="7">
    <location>
        <begin position="172"/>
        <end position="193"/>
    </location>
</feature>
<keyword evidence="3" id="KW-1003">Cell membrane</keyword>
<dbReference type="InterPro" id="IPR000515">
    <property type="entry name" value="MetI-like"/>
</dbReference>
<gene>
    <name evidence="9" type="ORF">SAMN05421812_10723</name>
</gene>
<reference evidence="9 10" key="1">
    <citation type="submission" date="2017-06" db="EMBL/GenBank/DDBJ databases">
        <authorList>
            <person name="Kim H.J."/>
            <person name="Triplett B.A."/>
        </authorList>
    </citation>
    <scope>NUCLEOTIDE SEQUENCE [LARGE SCALE GENOMIC DNA]</scope>
    <source>
        <strain evidence="9 10">CGMCC 4.5593</strain>
    </source>
</reference>
<feature type="transmembrane region" description="Helical" evidence="7">
    <location>
        <begin position="484"/>
        <end position="503"/>
    </location>
</feature>
<dbReference type="OrthoDB" id="7274389at2"/>
<keyword evidence="5 7" id="KW-1133">Transmembrane helix</keyword>
<dbReference type="EMBL" id="FZPH01000007">
    <property type="protein sequence ID" value="SNT47795.1"/>
    <property type="molecule type" value="Genomic_DNA"/>
</dbReference>